<reference evidence="2" key="1">
    <citation type="submission" date="2023-03" db="EMBL/GenBank/DDBJ databases">
        <title>Amycolatopsis taiwanensis NBRC 103393.</title>
        <authorList>
            <person name="Ichikawa N."/>
            <person name="Sato H."/>
            <person name="Tonouchi N."/>
        </authorList>
    </citation>
    <scope>NUCLEOTIDE SEQUENCE</scope>
    <source>
        <strain evidence="2">NBRC 103393</strain>
    </source>
</reference>
<sequence length="103" mass="11525">MTSKLTRSLRLPGPSVKRNAPLPQKERLALLRRLLTDRDLPLRSRVAGVIVLLYAQRLTRIVRLTVDDIIRDGDQVLLSLGEPPSPVPAPFGDHTKQSPREDS</sequence>
<organism evidence="2 3">
    <name type="scientific">Amycolatopsis taiwanensis</name>
    <dbReference type="NCBI Taxonomy" id="342230"/>
    <lineage>
        <taxon>Bacteria</taxon>
        <taxon>Bacillati</taxon>
        <taxon>Actinomycetota</taxon>
        <taxon>Actinomycetes</taxon>
        <taxon>Pseudonocardiales</taxon>
        <taxon>Pseudonocardiaceae</taxon>
        <taxon>Amycolatopsis</taxon>
    </lineage>
</organism>
<protein>
    <submittedName>
        <fullName evidence="2">Uncharacterized protein</fullName>
    </submittedName>
</protein>
<evidence type="ECO:0000313" key="2">
    <source>
        <dbReference type="EMBL" id="GLY66598.1"/>
    </source>
</evidence>
<dbReference type="EMBL" id="BSTI01000006">
    <property type="protein sequence ID" value="GLY66598.1"/>
    <property type="molecule type" value="Genomic_DNA"/>
</dbReference>
<evidence type="ECO:0000313" key="3">
    <source>
        <dbReference type="Proteomes" id="UP001165136"/>
    </source>
</evidence>
<dbReference type="AlphaFoldDB" id="A0A9W6R1D9"/>
<feature type="region of interest" description="Disordered" evidence="1">
    <location>
        <begin position="80"/>
        <end position="103"/>
    </location>
</feature>
<accession>A0A9W6R1D9</accession>
<comment type="caution">
    <text evidence="2">The sequence shown here is derived from an EMBL/GenBank/DDBJ whole genome shotgun (WGS) entry which is preliminary data.</text>
</comment>
<gene>
    <name evidence="2" type="ORF">Atai01_32170</name>
</gene>
<evidence type="ECO:0000256" key="1">
    <source>
        <dbReference type="SAM" id="MobiDB-lite"/>
    </source>
</evidence>
<dbReference type="Proteomes" id="UP001165136">
    <property type="component" value="Unassembled WGS sequence"/>
</dbReference>
<keyword evidence="3" id="KW-1185">Reference proteome</keyword>
<name>A0A9W6R1D9_9PSEU</name>
<feature type="region of interest" description="Disordered" evidence="1">
    <location>
        <begin position="1"/>
        <end position="22"/>
    </location>
</feature>
<feature type="compositionally biased region" description="Basic and acidic residues" evidence="1">
    <location>
        <begin position="93"/>
        <end position="103"/>
    </location>
</feature>
<dbReference type="RefSeq" id="WP_052371858.1">
    <property type="nucleotide sequence ID" value="NZ_BSTI01000006.1"/>
</dbReference>
<proteinExistence type="predicted"/>